<dbReference type="AlphaFoldDB" id="A0A806LME6"/>
<dbReference type="InterPro" id="IPR013320">
    <property type="entry name" value="ConA-like_dom_sf"/>
</dbReference>
<reference evidence="1 2" key="1">
    <citation type="journal article" date="2014" name="Genome Announc.">
        <title>Whole Genome Sequence of the Probiotic Strain Lactobacillus paracasei N1115, Isolated from Traditional Chinese Fermented Milk.</title>
        <authorList>
            <person name="Wang S."/>
            <person name="Zhu H."/>
            <person name="He F."/>
            <person name="Luo Y."/>
            <person name="Kang Z."/>
            <person name="Lu C."/>
            <person name="Feng L."/>
            <person name="Lu X."/>
            <person name="Xue Y."/>
            <person name="Wang H."/>
        </authorList>
    </citation>
    <scope>NUCLEOTIDE SEQUENCE [LARGE SCALE GENOMIC DNA]</scope>
    <source>
        <strain evidence="1 2">N1115</strain>
    </source>
</reference>
<dbReference type="Proteomes" id="UP000019441">
    <property type="component" value="Chromosome"/>
</dbReference>
<evidence type="ECO:0000313" key="2">
    <source>
        <dbReference type="Proteomes" id="UP000019441"/>
    </source>
</evidence>
<sequence length="213" mass="22944">MKRLSKLLFVLMISILTLSLFPVQTIYSAADGFPVAPPASTLKASDYFVKSKADPSNFPNVSTFSTAYPQALIVTGSRETKSWQIGGMWSKSKIDLNSAFTYETAHYFGPAGDDAADGMAFVLQNDPLGAGAYGSPAGGLGAYPWSTDGKGNLISHYIRNALAVEMDSWWNGSNVYDDQFDLDYPKTENVGHLGVVRPGNTPLTTKTSRQVGP</sequence>
<evidence type="ECO:0000313" key="1">
    <source>
        <dbReference type="EMBL" id="AHJ34477.1"/>
    </source>
</evidence>
<dbReference type="SUPFAM" id="SSF49899">
    <property type="entry name" value="Concanavalin A-like lectins/glucanases"/>
    <property type="match status" value="1"/>
</dbReference>
<organism evidence="1 2">
    <name type="scientific">Lacticaseibacillus paracasei N1115</name>
    <dbReference type="NCBI Taxonomy" id="1446494"/>
    <lineage>
        <taxon>Bacteria</taxon>
        <taxon>Bacillati</taxon>
        <taxon>Bacillota</taxon>
        <taxon>Bacilli</taxon>
        <taxon>Lactobacillales</taxon>
        <taxon>Lactobacillaceae</taxon>
        <taxon>Lacticaseibacillus</taxon>
    </lineage>
</organism>
<proteinExistence type="predicted"/>
<dbReference type="KEGG" id="lpq:AF91_12590"/>
<dbReference type="EMBL" id="CP007122">
    <property type="protein sequence ID" value="AHJ34477.1"/>
    <property type="molecule type" value="Genomic_DNA"/>
</dbReference>
<gene>
    <name evidence="1" type="ORF">AF91_12590</name>
</gene>
<dbReference type="Gene3D" id="2.60.120.200">
    <property type="match status" value="1"/>
</dbReference>
<name>A0A806LME6_LACPA</name>
<protein>
    <submittedName>
        <fullName evidence="1">Uncharacterized protein</fullName>
    </submittedName>
</protein>
<accession>A0A806LME6</accession>